<dbReference type="InterPro" id="IPR001401">
    <property type="entry name" value="Dynamin_GTPase"/>
</dbReference>
<dbReference type="InterPro" id="IPR045063">
    <property type="entry name" value="Dynamin_N"/>
</dbReference>
<dbReference type="Pfam" id="PF01031">
    <property type="entry name" value="Dynamin_M"/>
    <property type="match status" value="1"/>
</dbReference>
<dbReference type="GO" id="GO:0000266">
    <property type="term" value="P:mitochondrial fission"/>
    <property type="evidence" value="ECO:0007669"/>
    <property type="project" value="TreeGrafter"/>
</dbReference>
<dbReference type="EMBL" id="JAGPNK010000007">
    <property type="protein sequence ID" value="KAH7318218.1"/>
    <property type="molecule type" value="Genomic_DNA"/>
</dbReference>
<evidence type="ECO:0000259" key="4">
    <source>
        <dbReference type="PROSITE" id="PS51388"/>
    </source>
</evidence>
<dbReference type="GO" id="GO:0005525">
    <property type="term" value="F:GTP binding"/>
    <property type="evidence" value="ECO:0007669"/>
    <property type="project" value="InterPro"/>
</dbReference>
<dbReference type="GO" id="GO:0048312">
    <property type="term" value="P:intracellular distribution of mitochondria"/>
    <property type="evidence" value="ECO:0007669"/>
    <property type="project" value="TreeGrafter"/>
</dbReference>
<feature type="compositionally biased region" description="Low complexity" evidence="3">
    <location>
        <begin position="30"/>
        <end position="45"/>
    </location>
</feature>
<proteinExistence type="predicted"/>
<dbReference type="InterPro" id="IPR020850">
    <property type="entry name" value="GED_dom"/>
</dbReference>
<dbReference type="PANTHER" id="PTHR11566:SF21">
    <property type="entry name" value="DYNAMIN RELATED PROTEIN 1, ISOFORM A"/>
    <property type="match status" value="1"/>
</dbReference>
<dbReference type="SMART" id="SM00053">
    <property type="entry name" value="DYNc"/>
    <property type="match status" value="1"/>
</dbReference>
<dbReference type="InterPro" id="IPR000375">
    <property type="entry name" value="Dynamin_stalk"/>
</dbReference>
<dbReference type="GO" id="GO:0003924">
    <property type="term" value="F:GTPase activity"/>
    <property type="evidence" value="ECO:0007669"/>
    <property type="project" value="InterPro"/>
</dbReference>
<dbReference type="Pfam" id="PF00350">
    <property type="entry name" value="Dynamin_N"/>
    <property type="match status" value="1"/>
</dbReference>
<dbReference type="SUPFAM" id="SSF52540">
    <property type="entry name" value="P-loop containing nucleoside triphosphate hydrolases"/>
    <property type="match status" value="1"/>
</dbReference>
<gene>
    <name evidence="5" type="ORF">B0I35DRAFT_478746</name>
</gene>
<dbReference type="PRINTS" id="PR00195">
    <property type="entry name" value="DYNAMIN"/>
</dbReference>
<dbReference type="OrthoDB" id="415706at2759"/>
<dbReference type="GO" id="GO:0005874">
    <property type="term" value="C:microtubule"/>
    <property type="evidence" value="ECO:0007669"/>
    <property type="project" value="TreeGrafter"/>
</dbReference>
<evidence type="ECO:0000313" key="6">
    <source>
        <dbReference type="Proteomes" id="UP000813444"/>
    </source>
</evidence>
<dbReference type="GO" id="GO:0008017">
    <property type="term" value="F:microtubule binding"/>
    <property type="evidence" value="ECO:0007669"/>
    <property type="project" value="TreeGrafter"/>
</dbReference>
<dbReference type="GO" id="GO:0005739">
    <property type="term" value="C:mitochondrion"/>
    <property type="evidence" value="ECO:0007669"/>
    <property type="project" value="TreeGrafter"/>
</dbReference>
<feature type="compositionally biased region" description="Polar residues" evidence="3">
    <location>
        <begin position="1"/>
        <end position="24"/>
    </location>
</feature>
<keyword evidence="2" id="KW-0342">GTP-binding</keyword>
<reference evidence="5" key="1">
    <citation type="journal article" date="2021" name="Nat. Commun.">
        <title>Genetic determinants of endophytism in the Arabidopsis root mycobiome.</title>
        <authorList>
            <person name="Mesny F."/>
            <person name="Miyauchi S."/>
            <person name="Thiergart T."/>
            <person name="Pickel B."/>
            <person name="Atanasova L."/>
            <person name="Karlsson M."/>
            <person name="Huettel B."/>
            <person name="Barry K.W."/>
            <person name="Haridas S."/>
            <person name="Chen C."/>
            <person name="Bauer D."/>
            <person name="Andreopoulos W."/>
            <person name="Pangilinan J."/>
            <person name="LaButti K."/>
            <person name="Riley R."/>
            <person name="Lipzen A."/>
            <person name="Clum A."/>
            <person name="Drula E."/>
            <person name="Henrissat B."/>
            <person name="Kohler A."/>
            <person name="Grigoriev I.V."/>
            <person name="Martin F.M."/>
            <person name="Hacquard S."/>
        </authorList>
    </citation>
    <scope>NUCLEOTIDE SEQUENCE</scope>
    <source>
        <strain evidence="5">MPI-CAGE-CH-0235</strain>
    </source>
</reference>
<evidence type="ECO:0000256" key="3">
    <source>
        <dbReference type="SAM" id="MobiDB-lite"/>
    </source>
</evidence>
<comment type="caution">
    <text evidence="5">The sequence shown here is derived from an EMBL/GenBank/DDBJ whole genome shotgun (WGS) entry which is preliminary data.</text>
</comment>
<dbReference type="GO" id="GO:0016559">
    <property type="term" value="P:peroxisome fission"/>
    <property type="evidence" value="ECO:0007669"/>
    <property type="project" value="TreeGrafter"/>
</dbReference>
<keyword evidence="5" id="KW-0378">Hydrolase</keyword>
<accession>A0A8K0WQC3</accession>
<evidence type="ECO:0000256" key="2">
    <source>
        <dbReference type="ARBA" id="ARBA00023134"/>
    </source>
</evidence>
<dbReference type="GO" id="GO:0016020">
    <property type="term" value="C:membrane"/>
    <property type="evidence" value="ECO:0007669"/>
    <property type="project" value="TreeGrafter"/>
</dbReference>
<dbReference type="PANTHER" id="PTHR11566">
    <property type="entry name" value="DYNAMIN"/>
    <property type="match status" value="1"/>
</dbReference>
<dbReference type="GO" id="GO:0006897">
    <property type="term" value="P:endocytosis"/>
    <property type="evidence" value="ECO:0007669"/>
    <property type="project" value="TreeGrafter"/>
</dbReference>
<feature type="compositionally biased region" description="Low complexity" evidence="3">
    <location>
        <begin position="62"/>
        <end position="75"/>
    </location>
</feature>
<dbReference type="PROSITE" id="PS51388">
    <property type="entry name" value="GED"/>
    <property type="match status" value="1"/>
</dbReference>
<dbReference type="AlphaFoldDB" id="A0A8K0WQC3"/>
<keyword evidence="6" id="KW-1185">Reference proteome</keyword>
<dbReference type="InterPro" id="IPR022812">
    <property type="entry name" value="Dynamin"/>
</dbReference>
<feature type="domain" description="GED" evidence="4">
    <location>
        <begin position="697"/>
        <end position="786"/>
    </location>
</feature>
<sequence length="786" mass="87613">MASYENPVSTSTPVSITKKSSSAGTPGGYPPSDSGIESSPSSPTPLSRWMRKHTSSPTVQQAPAANPPALGALSPEALPENPFEDERSRSQLEAINKLQSWGPLQELQTPQLVIVGGQSTGKSSLLRTLTGIPFPIDARCCTRFPTRIVSRRTAPGTSESYKITLEPPTIEAVGLQYAKMDKAALYEEGSVLTHEIFSEAIKKISEDWVKIVPGKGEKARNFVSNVLNVEMAGPDKQPFSIIDLPGIFASSSTVKEKELEGVRNLAIGYMSQPQNIIVCVCAADYDIANQDIFDLAKKHVQDDRRLVGVLTRCDRCAISIESVQSAVDLATGRNKRTGADVMNGGWFVVRNRVENDGTPTNAASAEEALFNEFPWNLIPADHRGSSALRTRLASMLSDKIGAVFPQIRAKLDNDLAQLLNEQAALGGSRDSFKDKQQYVLKFVDSLSKHFDQALANEATTLRPKVRYLTDQFDSDMRESGHEWEFEEKMLSPSRYNKHQTLPCRWPADGTSPPLPDVSRPQSQEKLYKAIHEQLGLLQANQLPGVLNPRIYPIMYTRQTKRWRDMAMDHLKLVHRVVEAESINILDSLCGSAKCTSRLINRLKTIILDMLQTAFGQAGSNIESYYNEELSLGRALLTSDPSFADRVNKCRLLRFAEASKKYREWVLENEDEDDDEGEDGGLAKCFETMHPSTKMNIATDVHDVLMVYYEMTLEYFIRYINNSLVEGMLNNKNGPLKALNTEYVLGLSEEEIDELGGEEETTRQRRKQLIEEISIRRKAIRICAEAK</sequence>
<dbReference type="CDD" id="cd08771">
    <property type="entry name" value="DLP_1"/>
    <property type="match status" value="1"/>
</dbReference>
<name>A0A8K0WQC3_9HYPO</name>
<evidence type="ECO:0000256" key="1">
    <source>
        <dbReference type="ARBA" id="ARBA00022741"/>
    </source>
</evidence>
<dbReference type="Proteomes" id="UP000813444">
    <property type="component" value="Unassembled WGS sequence"/>
</dbReference>
<protein>
    <submittedName>
        <fullName evidence="5">P-loop containing nucleoside triphosphate hydrolase protein</fullName>
    </submittedName>
</protein>
<organism evidence="5 6">
    <name type="scientific">Stachybotrys elegans</name>
    <dbReference type="NCBI Taxonomy" id="80388"/>
    <lineage>
        <taxon>Eukaryota</taxon>
        <taxon>Fungi</taxon>
        <taxon>Dikarya</taxon>
        <taxon>Ascomycota</taxon>
        <taxon>Pezizomycotina</taxon>
        <taxon>Sordariomycetes</taxon>
        <taxon>Hypocreomycetidae</taxon>
        <taxon>Hypocreales</taxon>
        <taxon>Stachybotryaceae</taxon>
        <taxon>Stachybotrys</taxon>
    </lineage>
</organism>
<keyword evidence="1" id="KW-0547">Nucleotide-binding</keyword>
<dbReference type="InterPro" id="IPR027417">
    <property type="entry name" value="P-loop_NTPase"/>
</dbReference>
<dbReference type="Gene3D" id="3.40.50.300">
    <property type="entry name" value="P-loop containing nucleotide triphosphate hydrolases"/>
    <property type="match status" value="1"/>
</dbReference>
<evidence type="ECO:0000313" key="5">
    <source>
        <dbReference type="EMBL" id="KAH7318218.1"/>
    </source>
</evidence>
<feature type="region of interest" description="Disordered" evidence="3">
    <location>
        <begin position="1"/>
        <end position="89"/>
    </location>
</feature>